<dbReference type="InterPro" id="IPR015422">
    <property type="entry name" value="PyrdxlP-dep_Trfase_small"/>
</dbReference>
<feature type="modified residue" description="N6-(pyridoxal phosphate)lysine" evidence="7">
    <location>
        <position position="182"/>
    </location>
</feature>
<dbReference type="Proteomes" id="UP000000940">
    <property type="component" value="Chromosome"/>
</dbReference>
<evidence type="ECO:0000256" key="3">
    <source>
        <dbReference type="ARBA" id="ARBA00022679"/>
    </source>
</evidence>
<feature type="active site" description="Proton acceptor" evidence="6">
    <location>
        <position position="182"/>
    </location>
</feature>
<protein>
    <submittedName>
        <fullName evidence="9">DegT/DnrJ/EryC1/StrS aminotransferase</fullName>
    </submittedName>
</protein>
<evidence type="ECO:0000256" key="1">
    <source>
        <dbReference type="ARBA" id="ARBA00001933"/>
    </source>
</evidence>
<reference evidence="9 10" key="1">
    <citation type="submission" date="2009-12" db="EMBL/GenBank/DDBJ databases">
        <title>Complete sequence of Thermotoga petrophila RKU-1.</title>
        <authorList>
            <consortium name="US DOE Joint Genome Institute"/>
            <person name="Lucas S."/>
            <person name="Copeland A."/>
            <person name="Lapidus A."/>
            <person name="Glavina del Rio T."/>
            <person name="Dalin E."/>
            <person name="Tice H."/>
            <person name="Bruce D."/>
            <person name="Goodwin L."/>
            <person name="Pitluck S."/>
            <person name="Munk A.C."/>
            <person name="Brettin T."/>
            <person name="Detter J.C."/>
            <person name="Han C."/>
            <person name="Tapia R."/>
            <person name="Larimer F."/>
            <person name="Land M."/>
            <person name="Hauser L."/>
            <person name="Kyrpides N."/>
            <person name="Mikhailova N."/>
            <person name="Nelson K.E."/>
            <person name="Gogarten J.P."/>
            <person name="Noll K.M."/>
        </authorList>
    </citation>
    <scope>NUCLEOTIDE SEQUENCE [LARGE SCALE GENOMIC DNA]</scope>
    <source>
        <strain evidence="10">ATCC BAA-489 / DSM 13996 / JCM 10882 / RKU-10</strain>
    </source>
</reference>
<evidence type="ECO:0000256" key="5">
    <source>
        <dbReference type="ARBA" id="ARBA00037999"/>
    </source>
</evidence>
<dbReference type="EMBL" id="CP001839">
    <property type="protein sequence ID" value="ADA66519.1"/>
    <property type="molecule type" value="Genomic_DNA"/>
</dbReference>
<evidence type="ECO:0000313" key="10">
    <source>
        <dbReference type="Proteomes" id="UP000000940"/>
    </source>
</evidence>
<comment type="similarity">
    <text evidence="5 8">Belongs to the DegT/DnrJ/EryC1 family.</text>
</comment>
<sequence>MKIELDAPNIGNLEKRYVEKCLDSSFVSTYGPFVPEFERKFAEYLGVQNAVSTQSGTAAIHMSIYELGIGPGDEVIVPVLTFVATVNPVMYVGATPVFVDVDPKTWNIDPKEVKKAITPKTKAIIPVHLYGNPSDMDALMDISNRYGIPIIEDATESLGAKFKGKYTGTFGKFGCFSFNGNKIITTGGGGMIVTDDEKAAKHIRFLINQARDTGKGYYHPEIGFNYRMTNLEASLGLAQFHRLDEFLEKKRKFREIYEEVLSDLKGLQFQKEYEGAESSWWLTSILLEDNIPISVEKLREELKRRGIPTRRIFIPIVEFPPYRKFAKGEYKNAYRIYKRGLNLPSSTVNSYESIRMVAEQIVRITRNA</sequence>
<dbReference type="InterPro" id="IPR000653">
    <property type="entry name" value="DegT/StrS_aminotransferase"/>
</dbReference>
<dbReference type="NCBIfam" id="TIGR04181">
    <property type="entry name" value="NHT_00031"/>
    <property type="match status" value="1"/>
</dbReference>
<dbReference type="SUPFAM" id="SSF53383">
    <property type="entry name" value="PLP-dependent transferases"/>
    <property type="match status" value="1"/>
</dbReference>
<dbReference type="Pfam" id="PF01041">
    <property type="entry name" value="DegT_DnrJ_EryC1"/>
    <property type="match status" value="1"/>
</dbReference>
<keyword evidence="2 9" id="KW-0032">Aminotransferase</keyword>
<dbReference type="FunFam" id="3.40.640.10:FF:000090">
    <property type="entry name" value="Pyridoxal phosphate-dependent aminotransferase"/>
    <property type="match status" value="1"/>
</dbReference>
<accession>D2C6D3</accession>
<evidence type="ECO:0000256" key="6">
    <source>
        <dbReference type="PIRSR" id="PIRSR000390-1"/>
    </source>
</evidence>
<dbReference type="KEGG" id="tnp:Tnap_0420"/>
<dbReference type="CDD" id="cd00616">
    <property type="entry name" value="AHBA_syn"/>
    <property type="match status" value="1"/>
</dbReference>
<name>D2C6D3_THEP2</name>
<evidence type="ECO:0000256" key="7">
    <source>
        <dbReference type="PIRSR" id="PIRSR000390-2"/>
    </source>
</evidence>
<evidence type="ECO:0000256" key="2">
    <source>
        <dbReference type="ARBA" id="ARBA00022576"/>
    </source>
</evidence>
<evidence type="ECO:0000256" key="4">
    <source>
        <dbReference type="ARBA" id="ARBA00022898"/>
    </source>
</evidence>
<dbReference type="GO" id="GO:0030170">
    <property type="term" value="F:pyridoxal phosphate binding"/>
    <property type="evidence" value="ECO:0007669"/>
    <property type="project" value="TreeGrafter"/>
</dbReference>
<dbReference type="InterPro" id="IPR015421">
    <property type="entry name" value="PyrdxlP-dep_Trfase_major"/>
</dbReference>
<evidence type="ECO:0000256" key="8">
    <source>
        <dbReference type="RuleBase" id="RU004508"/>
    </source>
</evidence>
<proteinExistence type="inferred from homology"/>
<dbReference type="AlphaFoldDB" id="D2C6D3"/>
<evidence type="ECO:0000313" key="9">
    <source>
        <dbReference type="EMBL" id="ADA66519.1"/>
    </source>
</evidence>
<dbReference type="PANTHER" id="PTHR30244">
    <property type="entry name" value="TRANSAMINASE"/>
    <property type="match status" value="1"/>
</dbReference>
<dbReference type="InterPro" id="IPR015424">
    <property type="entry name" value="PyrdxlP-dep_Trfase"/>
</dbReference>
<dbReference type="PIRSF" id="PIRSF000390">
    <property type="entry name" value="PLP_StrS"/>
    <property type="match status" value="1"/>
</dbReference>
<gene>
    <name evidence="9" type="ordered locus">Tnap_0420</name>
</gene>
<dbReference type="Gene3D" id="3.40.640.10">
    <property type="entry name" value="Type I PLP-dependent aspartate aminotransferase-like (Major domain)"/>
    <property type="match status" value="1"/>
</dbReference>
<dbReference type="Gene3D" id="3.90.1150.10">
    <property type="entry name" value="Aspartate Aminotransferase, domain 1"/>
    <property type="match status" value="1"/>
</dbReference>
<dbReference type="PANTHER" id="PTHR30244:SF34">
    <property type="entry name" value="DTDP-4-AMINO-4,6-DIDEOXYGALACTOSE TRANSAMINASE"/>
    <property type="match status" value="1"/>
</dbReference>
<organism evidence="9 10">
    <name type="scientific">Thermotoga petrophila (strain ATCC BAA-489 / DSM 13996 / JCM 10882 / RKU-10)</name>
    <name type="common">Thermotoga naphthophila</name>
    <dbReference type="NCBI Taxonomy" id="590168"/>
    <lineage>
        <taxon>Bacteria</taxon>
        <taxon>Thermotogati</taxon>
        <taxon>Thermotogota</taxon>
        <taxon>Thermotogae</taxon>
        <taxon>Thermotogales</taxon>
        <taxon>Thermotogaceae</taxon>
        <taxon>Thermotoga</taxon>
    </lineage>
</organism>
<keyword evidence="10" id="KW-1185">Reference proteome</keyword>
<dbReference type="HOGENOM" id="CLU_033332_7_2_0"/>
<keyword evidence="4 7" id="KW-0663">Pyridoxal phosphate</keyword>
<comment type="cofactor">
    <cofactor evidence="1">
        <name>pyridoxal 5'-phosphate</name>
        <dbReference type="ChEBI" id="CHEBI:597326"/>
    </cofactor>
</comment>
<dbReference type="GO" id="GO:0008483">
    <property type="term" value="F:transaminase activity"/>
    <property type="evidence" value="ECO:0007669"/>
    <property type="project" value="UniProtKB-KW"/>
</dbReference>
<keyword evidence="3 9" id="KW-0808">Transferase</keyword>
<dbReference type="RefSeq" id="WP_012895973.1">
    <property type="nucleotide sequence ID" value="NC_013642.1"/>
</dbReference>
<dbReference type="GO" id="GO:0000271">
    <property type="term" value="P:polysaccharide biosynthetic process"/>
    <property type="evidence" value="ECO:0007669"/>
    <property type="project" value="TreeGrafter"/>
</dbReference>
<dbReference type="InterPro" id="IPR026385">
    <property type="entry name" value="LegC-like"/>
</dbReference>